<sequence>MDSRGMMVPLASRTSSSSRCVNIVGGAGSSCIAISSSRAHTGRTVGATAPRASSATAARNCTIPGPSSTVCCIFDAMMKPPHASLVTLVS</sequence>
<dbReference type="PROSITE" id="PS51257">
    <property type="entry name" value="PROKAR_LIPOPROTEIN"/>
    <property type="match status" value="1"/>
</dbReference>
<reference evidence="1" key="1">
    <citation type="submission" date="2015-06" db="UniProtKB">
        <authorList>
            <consortium name="EnsemblPlants"/>
        </authorList>
    </citation>
    <scope>IDENTIFICATION</scope>
</reference>
<proteinExistence type="predicted"/>
<organism evidence="1">
    <name type="scientific">Aegilops tauschii</name>
    <name type="common">Tausch's goatgrass</name>
    <name type="synonym">Aegilops squarrosa</name>
    <dbReference type="NCBI Taxonomy" id="37682"/>
    <lineage>
        <taxon>Eukaryota</taxon>
        <taxon>Viridiplantae</taxon>
        <taxon>Streptophyta</taxon>
        <taxon>Embryophyta</taxon>
        <taxon>Tracheophyta</taxon>
        <taxon>Spermatophyta</taxon>
        <taxon>Magnoliopsida</taxon>
        <taxon>Liliopsida</taxon>
        <taxon>Poales</taxon>
        <taxon>Poaceae</taxon>
        <taxon>BOP clade</taxon>
        <taxon>Pooideae</taxon>
        <taxon>Triticodae</taxon>
        <taxon>Triticeae</taxon>
        <taxon>Triticinae</taxon>
        <taxon>Aegilops</taxon>
    </lineage>
</organism>
<protein>
    <submittedName>
        <fullName evidence="1">Uncharacterized protein</fullName>
    </submittedName>
</protein>
<evidence type="ECO:0000313" key="1">
    <source>
        <dbReference type="EnsemblPlants" id="EMT25789"/>
    </source>
</evidence>
<dbReference type="EnsemblPlants" id="EMT25789">
    <property type="protein sequence ID" value="EMT25789"/>
    <property type="gene ID" value="F775_43441"/>
</dbReference>
<name>M8BV27_AEGTA</name>
<accession>M8BV27</accession>
<dbReference type="AlphaFoldDB" id="M8BV27"/>